<reference evidence="1 2" key="1">
    <citation type="journal article" date="2014" name="Int. J. Syst. Evol. Microbiol.">
        <title>Complete genome sequence of Corynebacterium casei LMG S-19264T (=DSM 44701T), isolated from a smear-ripened cheese.</title>
        <authorList>
            <consortium name="US DOE Joint Genome Institute (JGI-PGF)"/>
            <person name="Walter F."/>
            <person name="Albersmeier A."/>
            <person name="Kalinowski J."/>
            <person name="Ruckert C."/>
        </authorList>
    </citation>
    <scope>NUCLEOTIDE SEQUENCE [LARGE SCALE GENOMIC DNA]</scope>
    <source>
        <strain evidence="1 2">NBRC 110095</strain>
    </source>
</reference>
<protein>
    <submittedName>
        <fullName evidence="1">Uncharacterized protein</fullName>
    </submittedName>
</protein>
<accession>A0AA37T9N9</accession>
<sequence length="44" mass="5135">MREAVFVLGQRSGWGLQELLNLDEEDLLMWLDTAKKVREKAEES</sequence>
<organism evidence="1 2">
    <name type="scientific">Marinibactrum halimedae</name>
    <dbReference type="NCBI Taxonomy" id="1444977"/>
    <lineage>
        <taxon>Bacteria</taxon>
        <taxon>Pseudomonadati</taxon>
        <taxon>Pseudomonadota</taxon>
        <taxon>Gammaproteobacteria</taxon>
        <taxon>Cellvibrionales</taxon>
        <taxon>Cellvibrionaceae</taxon>
        <taxon>Marinibactrum</taxon>
    </lineage>
</organism>
<keyword evidence="2" id="KW-1185">Reference proteome</keyword>
<dbReference type="EMBL" id="BSPD01000075">
    <property type="protein sequence ID" value="GLS27373.1"/>
    <property type="molecule type" value="Genomic_DNA"/>
</dbReference>
<comment type="caution">
    <text evidence="1">The sequence shown here is derived from an EMBL/GenBank/DDBJ whole genome shotgun (WGS) entry which is preliminary data.</text>
</comment>
<dbReference type="AlphaFoldDB" id="A0AA37T9N9"/>
<dbReference type="Proteomes" id="UP001156870">
    <property type="component" value="Unassembled WGS sequence"/>
</dbReference>
<gene>
    <name evidence="1" type="ORF">GCM10007877_30920</name>
</gene>
<evidence type="ECO:0000313" key="1">
    <source>
        <dbReference type="EMBL" id="GLS27373.1"/>
    </source>
</evidence>
<proteinExistence type="predicted"/>
<evidence type="ECO:0000313" key="2">
    <source>
        <dbReference type="Proteomes" id="UP001156870"/>
    </source>
</evidence>
<name>A0AA37T9N9_9GAMM</name>